<evidence type="ECO:0000256" key="2">
    <source>
        <dbReference type="SAM" id="MobiDB-lite"/>
    </source>
</evidence>
<accession>G0GCF1</accession>
<evidence type="ECO:0008006" key="5">
    <source>
        <dbReference type="Google" id="ProtNLM"/>
    </source>
</evidence>
<reference evidence="3 4" key="1">
    <citation type="submission" date="2011-06" db="EMBL/GenBank/DDBJ databases">
        <title>The complete genome of Spirochaeta thermophila DSM 6578.</title>
        <authorList>
            <consortium name="US DOE Joint Genome Institute (JGI-PGF)"/>
            <person name="Lucas S."/>
            <person name="Lapidus A."/>
            <person name="Bruce D."/>
            <person name="Goodwin L."/>
            <person name="Pitluck S."/>
            <person name="Peters L."/>
            <person name="Kyrpides N."/>
            <person name="Mavromatis K."/>
            <person name="Ivanova N."/>
            <person name="Mikailova N."/>
            <person name="Pagani I."/>
            <person name="Chertkov O."/>
            <person name="Detter J.C."/>
            <person name="Tapia R."/>
            <person name="Han C."/>
            <person name="Land M."/>
            <person name="Hauser L."/>
            <person name="Markowitz V."/>
            <person name="Cheng J.-F."/>
            <person name="Hugenholtz P."/>
            <person name="Woyke T."/>
            <person name="Wu D."/>
            <person name="Spring S."/>
            <person name="Merkhoffer B."/>
            <person name="Schneider S."/>
            <person name="Klenk H.-P."/>
            <person name="Eisen J.A."/>
        </authorList>
    </citation>
    <scope>NUCLEOTIDE SEQUENCE [LARGE SCALE GENOMIC DNA]</scope>
    <source>
        <strain evidence="4">ATCC 700085 / DSM 6578 / Z-1203</strain>
    </source>
</reference>
<dbReference type="EMBL" id="CP002903">
    <property type="protein sequence ID" value="AEJ61236.1"/>
    <property type="molecule type" value="Genomic_DNA"/>
</dbReference>
<protein>
    <recommendedName>
        <fullName evidence="5">DUF2802 domain-containing protein</fullName>
    </recommendedName>
</protein>
<feature type="region of interest" description="Disordered" evidence="2">
    <location>
        <begin position="91"/>
        <end position="163"/>
    </location>
</feature>
<keyword evidence="1" id="KW-0175">Coiled coil</keyword>
<dbReference type="HOGENOM" id="CLU_1331249_0_0_12"/>
<feature type="coiled-coil region" evidence="1">
    <location>
        <begin position="25"/>
        <end position="91"/>
    </location>
</feature>
<evidence type="ECO:0000256" key="1">
    <source>
        <dbReference type="SAM" id="Coils"/>
    </source>
</evidence>
<keyword evidence="4" id="KW-1185">Reference proteome</keyword>
<dbReference type="AlphaFoldDB" id="G0GCF1"/>
<dbReference type="Proteomes" id="UP000007254">
    <property type="component" value="Chromosome"/>
</dbReference>
<dbReference type="RefSeq" id="WP_014624597.1">
    <property type="nucleotide sequence ID" value="NC_017583.1"/>
</dbReference>
<evidence type="ECO:0000313" key="4">
    <source>
        <dbReference type="Proteomes" id="UP000007254"/>
    </source>
</evidence>
<gene>
    <name evidence="3" type="ordered locus">Spith_0962</name>
</gene>
<name>G0GCF1_WINT7</name>
<feature type="compositionally biased region" description="Polar residues" evidence="2">
    <location>
        <begin position="153"/>
        <end position="163"/>
    </location>
</feature>
<dbReference type="KEGG" id="stq:Spith_0962"/>
<dbReference type="STRING" id="869211.Spith_0962"/>
<evidence type="ECO:0000313" key="3">
    <source>
        <dbReference type="EMBL" id="AEJ61236.1"/>
    </source>
</evidence>
<feature type="compositionally biased region" description="Basic and acidic residues" evidence="2">
    <location>
        <begin position="103"/>
        <end position="119"/>
    </location>
</feature>
<sequence>MEWLWFLGGLIGGTLWSVFLINRKIEQKVETLEFMNRVRRELEEILASCNETTDRNVSILEHRISGLRKLVDRADKRIQVLQDLLRRSEDLAPRAVPESGEAGEPRDRTTPPETERSSGEVDAAGTTRSSDTPNEPVVVQGDIPSPREPNSVRDPQSQKGLSPLSETVLSLYRNGHPPERIARELGLTVGEVDLIISLEKTVFLKDR</sequence>
<proteinExistence type="predicted"/>
<organism evidence="3 4">
    <name type="scientific">Winmispira thermophila (strain ATCC 700085 / DSM 6578 / Z-1203)</name>
    <name type="common">Spirochaeta thermophila</name>
    <dbReference type="NCBI Taxonomy" id="869211"/>
    <lineage>
        <taxon>Bacteria</taxon>
        <taxon>Pseudomonadati</taxon>
        <taxon>Spirochaetota</taxon>
        <taxon>Spirochaetia</taxon>
        <taxon>Winmispirales</taxon>
        <taxon>Winmispiraceae</taxon>
        <taxon>Winmispira</taxon>
    </lineage>
</organism>